<organism evidence="2 3">
    <name type="scientific">Fusarium duplospermum</name>
    <dbReference type="NCBI Taxonomy" id="1325734"/>
    <lineage>
        <taxon>Eukaryota</taxon>
        <taxon>Fungi</taxon>
        <taxon>Dikarya</taxon>
        <taxon>Ascomycota</taxon>
        <taxon>Pezizomycotina</taxon>
        <taxon>Sordariomycetes</taxon>
        <taxon>Hypocreomycetidae</taxon>
        <taxon>Hypocreales</taxon>
        <taxon>Nectriaceae</taxon>
        <taxon>Fusarium</taxon>
        <taxon>Fusarium solani species complex</taxon>
    </lineage>
</organism>
<dbReference type="EMBL" id="NKCI01000292">
    <property type="protein sequence ID" value="RSL44390.1"/>
    <property type="molecule type" value="Genomic_DNA"/>
</dbReference>
<feature type="region of interest" description="Disordered" evidence="1">
    <location>
        <begin position="82"/>
        <end position="101"/>
    </location>
</feature>
<accession>A0A428NUG0</accession>
<proteinExistence type="predicted"/>
<dbReference type="Proteomes" id="UP000288168">
    <property type="component" value="Unassembled WGS sequence"/>
</dbReference>
<dbReference type="OrthoDB" id="4941480at2759"/>
<protein>
    <submittedName>
        <fullName evidence="2">Uncharacterized protein</fullName>
    </submittedName>
</protein>
<sequence>MKQAFLFQRPCLTLHSDYTGSRHQSLGTETFASSLRNSYFERSSGKDDPYFSLQQISTTMYCLRHFATLFLFTALSQAAPQHDDRNLQQREPGEIPKMPRDFGEDVLTHPIVVVTTTNYETMPVGTYTETISEGAIRVIVVVDATATSKVECPAECDCSRIKDKESDEYFQCITNPNCRPCREPGLTSTSSSPSPTPTCPAYCDCTKIKDKESDEVGGPPNAM</sequence>
<gene>
    <name evidence="2" type="ORF">CEP54_014704</name>
</gene>
<keyword evidence="3" id="KW-1185">Reference proteome</keyword>
<evidence type="ECO:0000313" key="3">
    <source>
        <dbReference type="Proteomes" id="UP000288168"/>
    </source>
</evidence>
<evidence type="ECO:0000256" key="1">
    <source>
        <dbReference type="SAM" id="MobiDB-lite"/>
    </source>
</evidence>
<dbReference type="AlphaFoldDB" id="A0A428NUG0"/>
<name>A0A428NUG0_9HYPO</name>
<evidence type="ECO:0000313" key="2">
    <source>
        <dbReference type="EMBL" id="RSL44390.1"/>
    </source>
</evidence>
<comment type="caution">
    <text evidence="2">The sequence shown here is derived from an EMBL/GenBank/DDBJ whole genome shotgun (WGS) entry which is preliminary data.</text>
</comment>
<reference evidence="2 3" key="1">
    <citation type="submission" date="2017-06" db="EMBL/GenBank/DDBJ databases">
        <title>Comparative genomic analysis of Ambrosia Fusariam Clade fungi.</title>
        <authorList>
            <person name="Stajich J.E."/>
            <person name="Carrillo J."/>
            <person name="Kijimoto T."/>
            <person name="Eskalen A."/>
            <person name="O'Donnell K."/>
            <person name="Kasson M."/>
        </authorList>
    </citation>
    <scope>NUCLEOTIDE SEQUENCE [LARGE SCALE GENOMIC DNA]</scope>
    <source>
        <strain evidence="2 3">NRRL62584</strain>
    </source>
</reference>